<protein>
    <submittedName>
        <fullName evidence="2">Uncharacterized protein</fullName>
    </submittedName>
</protein>
<keyword evidence="3" id="KW-1185">Reference proteome</keyword>
<dbReference type="Proteomes" id="UP000807469">
    <property type="component" value="Unassembled WGS sequence"/>
</dbReference>
<accession>A0A9P6CRS0</accession>
<organism evidence="2 3">
    <name type="scientific">Pholiota conissans</name>
    <dbReference type="NCBI Taxonomy" id="109636"/>
    <lineage>
        <taxon>Eukaryota</taxon>
        <taxon>Fungi</taxon>
        <taxon>Dikarya</taxon>
        <taxon>Basidiomycota</taxon>
        <taxon>Agaricomycotina</taxon>
        <taxon>Agaricomycetes</taxon>
        <taxon>Agaricomycetidae</taxon>
        <taxon>Agaricales</taxon>
        <taxon>Agaricineae</taxon>
        <taxon>Strophariaceae</taxon>
        <taxon>Pholiota</taxon>
    </lineage>
</organism>
<sequence>MPPPTPPAPNDTPIRDVVHPPSPPVSNDTPSVMQHLCPHLLHPMTLPSVMQCLCQPLLHPTTPPPMMQCIRQPPHMSNICDASPLLMLPAPNSAPVHDATPSIPPCPHLQQT</sequence>
<dbReference type="EMBL" id="MU156061">
    <property type="protein sequence ID" value="KAF9470334.1"/>
    <property type="molecule type" value="Genomic_DNA"/>
</dbReference>
<feature type="compositionally biased region" description="Pro residues" evidence="1">
    <location>
        <begin position="102"/>
        <end position="112"/>
    </location>
</feature>
<evidence type="ECO:0000256" key="1">
    <source>
        <dbReference type="SAM" id="MobiDB-lite"/>
    </source>
</evidence>
<gene>
    <name evidence="2" type="ORF">BDN70DRAFT_939800</name>
</gene>
<feature type="region of interest" description="Disordered" evidence="1">
    <location>
        <begin position="91"/>
        <end position="112"/>
    </location>
</feature>
<evidence type="ECO:0000313" key="2">
    <source>
        <dbReference type="EMBL" id="KAF9470334.1"/>
    </source>
</evidence>
<feature type="region of interest" description="Disordered" evidence="1">
    <location>
        <begin position="1"/>
        <end position="30"/>
    </location>
</feature>
<dbReference type="AlphaFoldDB" id="A0A9P6CRS0"/>
<comment type="caution">
    <text evidence="2">The sequence shown here is derived from an EMBL/GenBank/DDBJ whole genome shotgun (WGS) entry which is preliminary data.</text>
</comment>
<feature type="compositionally biased region" description="Pro residues" evidence="1">
    <location>
        <begin position="1"/>
        <end position="10"/>
    </location>
</feature>
<name>A0A9P6CRS0_9AGAR</name>
<proteinExistence type="predicted"/>
<evidence type="ECO:0000313" key="3">
    <source>
        <dbReference type="Proteomes" id="UP000807469"/>
    </source>
</evidence>
<reference evidence="2" key="1">
    <citation type="submission" date="2020-11" db="EMBL/GenBank/DDBJ databases">
        <authorList>
            <consortium name="DOE Joint Genome Institute"/>
            <person name="Ahrendt S."/>
            <person name="Riley R."/>
            <person name="Andreopoulos W."/>
            <person name="Labutti K."/>
            <person name="Pangilinan J."/>
            <person name="Ruiz-Duenas F.J."/>
            <person name="Barrasa J.M."/>
            <person name="Sanchez-Garcia M."/>
            <person name="Camarero S."/>
            <person name="Miyauchi S."/>
            <person name="Serrano A."/>
            <person name="Linde D."/>
            <person name="Babiker R."/>
            <person name="Drula E."/>
            <person name="Ayuso-Fernandez I."/>
            <person name="Pacheco R."/>
            <person name="Padilla G."/>
            <person name="Ferreira P."/>
            <person name="Barriuso J."/>
            <person name="Kellner H."/>
            <person name="Castanera R."/>
            <person name="Alfaro M."/>
            <person name="Ramirez L."/>
            <person name="Pisabarro A.G."/>
            <person name="Kuo A."/>
            <person name="Tritt A."/>
            <person name="Lipzen A."/>
            <person name="He G."/>
            <person name="Yan M."/>
            <person name="Ng V."/>
            <person name="Cullen D."/>
            <person name="Martin F."/>
            <person name="Rosso M.-N."/>
            <person name="Henrissat B."/>
            <person name="Hibbett D."/>
            <person name="Martinez A.T."/>
            <person name="Grigoriev I.V."/>
        </authorList>
    </citation>
    <scope>NUCLEOTIDE SEQUENCE</scope>
    <source>
        <strain evidence="2">CIRM-BRFM 674</strain>
    </source>
</reference>